<feature type="chain" id="PRO_5015126166" description="Lipoprotein" evidence="1">
    <location>
        <begin position="21"/>
        <end position="138"/>
    </location>
</feature>
<dbReference type="Proteomes" id="UP000241167">
    <property type="component" value="Unassembled WGS sequence"/>
</dbReference>
<dbReference type="AlphaFoldDB" id="A0A2P7QUN2"/>
<dbReference type="EMBL" id="PXYI01000002">
    <property type="protein sequence ID" value="PSJ41662.1"/>
    <property type="molecule type" value="Genomic_DNA"/>
</dbReference>
<evidence type="ECO:0000313" key="3">
    <source>
        <dbReference type="Proteomes" id="UP000241167"/>
    </source>
</evidence>
<dbReference type="PROSITE" id="PS51257">
    <property type="entry name" value="PROKAR_LIPOPROTEIN"/>
    <property type="match status" value="1"/>
</dbReference>
<evidence type="ECO:0008006" key="4">
    <source>
        <dbReference type="Google" id="ProtNLM"/>
    </source>
</evidence>
<dbReference type="RefSeq" id="WP_106511826.1">
    <property type="nucleotide sequence ID" value="NZ_PXYI01000002.1"/>
</dbReference>
<gene>
    <name evidence="2" type="ORF">C7I55_05000</name>
</gene>
<comment type="caution">
    <text evidence="2">The sequence shown here is derived from an EMBL/GenBank/DDBJ whole genome shotgun (WGS) entry which is preliminary data.</text>
</comment>
<reference evidence="2 3" key="1">
    <citation type="submission" date="2018-03" db="EMBL/GenBank/DDBJ databases">
        <title>The draft genome of Sphingosinicella sp. GL-C-18.</title>
        <authorList>
            <person name="Liu L."/>
            <person name="Li L."/>
            <person name="Liang L."/>
            <person name="Zhang X."/>
            <person name="Wang T."/>
        </authorList>
    </citation>
    <scope>NUCLEOTIDE SEQUENCE [LARGE SCALE GENOMIC DNA]</scope>
    <source>
        <strain evidence="2 3">GL-C-18</strain>
    </source>
</reference>
<accession>A0A2P7QUN2</accession>
<keyword evidence="3" id="KW-1185">Reference proteome</keyword>
<sequence length="138" mass="14788">MKQILLFPTLALLAGCTQQAGENAPAEVSRSGESRLAAELADYRQTGEALSCVNSRDLQGNRSVGEEAIIFEGTGRRIYVNRPAAGCPSLSGGRALRIRTPSTRFCRGDIVSVFDPVSGIDYGSCGLGDFTPYKRNSR</sequence>
<protein>
    <recommendedName>
        <fullName evidence="4">Lipoprotein</fullName>
    </recommendedName>
</protein>
<dbReference type="OrthoDB" id="7596589at2"/>
<keyword evidence="1" id="KW-0732">Signal</keyword>
<feature type="signal peptide" evidence="1">
    <location>
        <begin position="1"/>
        <end position="20"/>
    </location>
</feature>
<evidence type="ECO:0000256" key="1">
    <source>
        <dbReference type="SAM" id="SignalP"/>
    </source>
</evidence>
<organism evidence="2 3">
    <name type="scientific">Allosphingosinicella deserti</name>
    <dbReference type="NCBI Taxonomy" id="2116704"/>
    <lineage>
        <taxon>Bacteria</taxon>
        <taxon>Pseudomonadati</taxon>
        <taxon>Pseudomonadota</taxon>
        <taxon>Alphaproteobacteria</taxon>
        <taxon>Sphingomonadales</taxon>
        <taxon>Sphingomonadaceae</taxon>
        <taxon>Allosphingosinicella</taxon>
    </lineage>
</organism>
<name>A0A2P7QUN2_9SPHN</name>
<evidence type="ECO:0000313" key="2">
    <source>
        <dbReference type="EMBL" id="PSJ41662.1"/>
    </source>
</evidence>
<proteinExistence type="predicted"/>